<dbReference type="InterPro" id="IPR038902">
    <property type="entry name" value="INTS1"/>
</dbReference>
<evidence type="ECO:0000259" key="3">
    <source>
        <dbReference type="Pfam" id="PF22927"/>
    </source>
</evidence>
<evidence type="ECO:0000259" key="2">
    <source>
        <dbReference type="Pfam" id="PF12432"/>
    </source>
</evidence>
<feature type="domain" description="Integrator complex subunit 1 RPB2-binding" evidence="2">
    <location>
        <begin position="298"/>
        <end position="448"/>
    </location>
</feature>
<dbReference type="HOGENOM" id="CLU_001690_0_0_1"/>
<accession>E0VKX2</accession>
<dbReference type="VEuPathDB" id="VectorBase:PHUM274800"/>
<dbReference type="eggNOG" id="KOG4596">
    <property type="taxonomic scope" value="Eukaryota"/>
</dbReference>
<evidence type="ECO:0000256" key="1">
    <source>
        <dbReference type="SAM" id="MobiDB-lite"/>
    </source>
</evidence>
<dbReference type="SUPFAM" id="SSF48371">
    <property type="entry name" value="ARM repeat"/>
    <property type="match status" value="1"/>
</dbReference>
<protein>
    <submittedName>
        <fullName evidence="6 7">Integrator complex subunit, putative</fullName>
    </submittedName>
</protein>
<evidence type="ECO:0000313" key="8">
    <source>
        <dbReference type="Proteomes" id="UP000009046"/>
    </source>
</evidence>
<reference evidence="6" key="1">
    <citation type="submission" date="2007-04" db="EMBL/GenBank/DDBJ databases">
        <title>Annotation of Pediculus humanus corporis strain USDA.</title>
        <authorList>
            <person name="Kirkness E."/>
            <person name="Hannick L."/>
            <person name="Hass B."/>
            <person name="Bruggner R."/>
            <person name="Lawson D."/>
            <person name="Bidwell S."/>
            <person name="Joardar V."/>
            <person name="Caler E."/>
            <person name="Walenz B."/>
            <person name="Inman J."/>
            <person name="Schobel S."/>
            <person name="Galinsky K."/>
            <person name="Amedeo P."/>
            <person name="Strausberg R."/>
        </authorList>
    </citation>
    <scope>NUCLEOTIDE SEQUENCE</scope>
    <source>
        <strain evidence="6">USDA</strain>
    </source>
</reference>
<evidence type="ECO:0000259" key="5">
    <source>
        <dbReference type="Pfam" id="PF22929"/>
    </source>
</evidence>
<reference evidence="7" key="3">
    <citation type="submission" date="2021-02" db="UniProtKB">
        <authorList>
            <consortium name="EnsemblMetazoa"/>
        </authorList>
    </citation>
    <scope>IDENTIFICATION</scope>
    <source>
        <strain evidence="7">USDA</strain>
    </source>
</reference>
<dbReference type="OrthoDB" id="19938at2759"/>
<feature type="domain" description="Integrator complex subunit 1 R3" evidence="3">
    <location>
        <begin position="1700"/>
        <end position="1859"/>
    </location>
</feature>
<dbReference type="EMBL" id="AAZO01003181">
    <property type="status" value="NOT_ANNOTATED_CDS"/>
    <property type="molecule type" value="Genomic_DNA"/>
</dbReference>
<dbReference type="EnsemblMetazoa" id="PHUM274800-RA">
    <property type="protein sequence ID" value="PHUM274800-PA"/>
    <property type="gene ID" value="PHUM274800"/>
</dbReference>
<dbReference type="Proteomes" id="UP000009046">
    <property type="component" value="Unassembled WGS sequence"/>
</dbReference>
<dbReference type="InterPro" id="IPR053966">
    <property type="entry name" value="INTS1_INTS2-bd"/>
</dbReference>
<organism>
    <name type="scientific">Pediculus humanus subsp. corporis</name>
    <name type="common">Body louse</name>
    <dbReference type="NCBI Taxonomy" id="121224"/>
    <lineage>
        <taxon>Eukaryota</taxon>
        <taxon>Metazoa</taxon>
        <taxon>Ecdysozoa</taxon>
        <taxon>Arthropoda</taxon>
        <taxon>Hexapoda</taxon>
        <taxon>Insecta</taxon>
        <taxon>Pterygota</taxon>
        <taxon>Neoptera</taxon>
        <taxon>Paraneoptera</taxon>
        <taxon>Psocodea</taxon>
        <taxon>Troctomorpha</taxon>
        <taxon>Phthiraptera</taxon>
        <taxon>Anoplura</taxon>
        <taxon>Pediculidae</taxon>
        <taxon>Pediculus</taxon>
    </lineage>
</organism>
<dbReference type="EMBL" id="DS235255">
    <property type="protein sequence ID" value="EEB14028.1"/>
    <property type="molecule type" value="Genomic_DNA"/>
</dbReference>
<name>E0VKX2_PEDHC</name>
<dbReference type="CTD" id="8238975"/>
<evidence type="ECO:0000313" key="7">
    <source>
        <dbReference type="EnsemblMetazoa" id="PHUM274800-PA"/>
    </source>
</evidence>
<feature type="region of interest" description="Disordered" evidence="1">
    <location>
        <begin position="1"/>
        <end position="62"/>
    </location>
</feature>
<dbReference type="InterPro" id="IPR053965">
    <property type="entry name" value="INTS1_R4"/>
</dbReference>
<dbReference type="Pfam" id="PF22927">
    <property type="entry name" value="INT1_R3"/>
    <property type="match status" value="1"/>
</dbReference>
<dbReference type="Pfam" id="PF22929">
    <property type="entry name" value="INTS1_INTS2-bd"/>
    <property type="match status" value="1"/>
</dbReference>
<dbReference type="PANTHER" id="PTHR21224">
    <property type="entry name" value="INTEGRATOR COMPLEX SUBUNIT 1"/>
    <property type="match status" value="1"/>
</dbReference>
<proteinExistence type="predicted"/>
<dbReference type="InParanoid" id="E0VKX2"/>
<feature type="compositionally biased region" description="Polar residues" evidence="1">
    <location>
        <begin position="27"/>
        <end position="43"/>
    </location>
</feature>
<dbReference type="RefSeq" id="XP_002426766.1">
    <property type="nucleotide sequence ID" value="XM_002426721.1"/>
</dbReference>
<feature type="domain" description="Integrator complex subunit 1 INTS2-binding" evidence="5">
    <location>
        <begin position="920"/>
        <end position="1237"/>
    </location>
</feature>
<dbReference type="OMA" id="CSEFRFY"/>
<dbReference type="Pfam" id="PF12432">
    <property type="entry name" value="INTS1_RP2B-bd"/>
    <property type="match status" value="1"/>
</dbReference>
<evidence type="ECO:0000259" key="4">
    <source>
        <dbReference type="Pfam" id="PF22928"/>
    </source>
</evidence>
<dbReference type="Pfam" id="PF22928">
    <property type="entry name" value="INTS1_R4"/>
    <property type="match status" value="1"/>
</dbReference>
<feature type="domain" description="Integrator complex subunit 1 R4" evidence="4">
    <location>
        <begin position="1907"/>
        <end position="1999"/>
    </location>
</feature>
<dbReference type="KEGG" id="phu:Phum_PHUM274800"/>
<gene>
    <name evidence="7" type="primary">8238975</name>
    <name evidence="6" type="ORF">Phum_PHUM274800</name>
</gene>
<dbReference type="GO" id="GO:0032039">
    <property type="term" value="C:integrator complex"/>
    <property type="evidence" value="ECO:0007669"/>
    <property type="project" value="InterPro"/>
</dbReference>
<evidence type="ECO:0000313" key="6">
    <source>
        <dbReference type="EMBL" id="EEB14028.1"/>
    </source>
</evidence>
<dbReference type="STRING" id="121224.E0VKX2"/>
<dbReference type="InterPro" id="IPR053964">
    <property type="entry name" value="INT1_R3"/>
</dbReference>
<dbReference type="GO" id="GO:0034474">
    <property type="term" value="P:U2 snRNA 3'-end processing"/>
    <property type="evidence" value="ECO:0007669"/>
    <property type="project" value="InterPro"/>
</dbReference>
<feature type="compositionally biased region" description="Polar residues" evidence="1">
    <location>
        <begin position="1"/>
        <end position="10"/>
    </location>
</feature>
<dbReference type="InterPro" id="IPR016024">
    <property type="entry name" value="ARM-type_fold"/>
</dbReference>
<dbReference type="GeneID" id="8238975"/>
<dbReference type="InterPro" id="IPR022145">
    <property type="entry name" value="INTS1_RPB2-bd"/>
</dbReference>
<sequence length="2040" mass="228928">MERGKNSQSRGKSKTQHFPADLFALGTKSSGNDSSKRPLSSNSSERKREAPNPPNIPILSKKAKVVGTPTALGWSSSGSSPTTSAPNNGSWEAVAVDVEPSEIVHVVLDAYQAGQTEKAAGFICGAIKALKNNKWKPDLVTLVALIYLAKLKPSLFSVDVVTQALSLLLKRDPQYNFKSKGNPTVSILACNLLLRGYQDQKNWPTHFVKLYVEDAMSERVWVDQVECKAFVNNIITAFNTKAPSGNINLIVPELGPLGIARSESPVTVAIENEDENSSSACSSDVPAIPRYLNISESIEQIVMDTQATRRQTPESVTRNYLKLLSSAAGLPEIRLLASPRLEIWLQNPKLMKPAQELLLYTCINCKTHSAKDIQVIACLAKIRLKTKALINFYLMCIKELINAHPDNLSTLLKHTIYNELSTSRNPNNMAMIGVMFQVHSELSATLLADVFLELLLNRDDYHRPLRTLLREIVRVLKHDINLLELSRGLMADKKENPTFKDFEFKDRMFYAVIDLITLSCFLGVSPAVKESVNLIGRGDKREIQTLINYHTMVSKIQQETVVWLKDQVPKIYRPNGPEFLHALHKVLFMEQLDTYYKIDMWPPESERTLLLRLSSESPICQNTLINVLFLGLSKEHPITAPDALELADQLVKRSALLSVEGLETLHADKTEIFEMVFNVTAYHHPDIITLPQGYCPPRLAISNLYWKAWIMLLLLSVHNPSSLGSIAWDKYPMLRMFMEMCITNHFSYPPPTMNVVENAEDTKAQELRLTAHEKESILEFESHLAAASTKATITEQTSLLLSQLITMDPLGAARKPPVGVLEQLAALNSTHRMGHLLCRSRHPDFLLDLIQRQGASQSMPWLADLVESSEGSLSHLPVQCLCEFLLSSSPSDKQSKSQQLISHLQQVLIDPNQEPTAPCEVLEYLLRRLSSPHMNSRTQAIKGLKLVLSSVSDEHTKIDTQSQDNSWLLRQLPLLPHFSSVRPQVISSLRQACQVENDPVCIGSYITFLALHTADDDLTSLGHLVQDMAQLIVERSTIMSAIMPSGTGDLDKANTLHSLTIIFCAYLQKAREPRKDNYTWSESQDQILVTWNTGEESTMHILVVHAMIILLSYGPASDPSLFAMLLETWFPEKGPPPKAYLVDTSEEALLIPDWLKLRMIRSGVDRLVDAALIDLDVPQLVLFIQSFGIPVSSMSKLLETLDRTDASLVAAAVFDKAYMAQLVQVQRRRGATGGQKFVQALKLSDETVSEPMDSSEPLDKPTLNLTESLSLLPSTEQLQPSNALTLLDNIFDGKETPEFRKSAVKKLQIMLLMETKVTPSKIQCFSDIVKRLLILSDPVNNVSDMTNWLSENSTLAAVLIRLLWKLSKLMPGDVKKDFISYCDNIKTLSKSEIPVLSHLIEEIINDEAKMQKKRNEHELKPEKLVEIILNTTEEKSECFGQLIDCLVSIEPELISSRSEKEMIKLLFGKSYKIQEKEDRIDAETCRPYLLTLLTHRASWGRLQTCVDNLLFKFEKHFSATSVLDFLEAMTRNPRLWQGREKRKPKHYTPESVLCLQESQVLCMVDYIIEEANDAVEDKIPVKIHSNECDEERRPIFLDTLESRLPILLEVMDDKYIPGVLRKLSSSTSEISECVYLILLSFFLKKFLKLIFFFRSRTEICKNLLVLFYFHIPGVIKYLFGTDEESLLKNTSISGWSSSALDKISHTLLTAMTANTINVKDWWKKSQDFELAARKMAVVHPALVLRQLPMIAASLQGRVHLDYVVLRTRNHITVFSQVLGLIELLQPKIFSRQYSTSLDITLDAYLTLFKLHGHMKDVSPMLSRFVTFLQNFVSQDASRAMKYLQANSMTFSAIHRIHPDLSSLQSLFSGLLSSRDENGEDAEVIQSGSVSSSIDIVSKPPSSIISALSKSQGEDILSALQELDHLSARNPAVLEVLMEPISSLLLSPYGNIRSLSHTLLARLMKYNPQSNAVIGYLRCLESCQGEIVMTALEKLPDMVLSSQEHASLLLEKVFALGVRSSTSTLSYINKAIGLLNLQSGC</sequence>
<reference evidence="6" key="2">
    <citation type="submission" date="2007-04" db="EMBL/GenBank/DDBJ databases">
        <title>The genome of the human body louse.</title>
        <authorList>
            <consortium name="The Human Body Louse Genome Consortium"/>
            <person name="Kirkness E."/>
            <person name="Walenz B."/>
            <person name="Hass B."/>
            <person name="Bruggner R."/>
            <person name="Strausberg R."/>
        </authorList>
    </citation>
    <scope>NUCLEOTIDE SEQUENCE</scope>
    <source>
        <strain evidence="6">USDA</strain>
    </source>
</reference>
<keyword evidence="8" id="KW-1185">Reference proteome</keyword>
<dbReference type="FunCoup" id="E0VKX2">
    <property type="interactions" value="1065"/>
</dbReference>
<dbReference type="PANTHER" id="PTHR21224:SF1">
    <property type="entry name" value="INTEGRATOR COMPLEX SUBUNIT 1"/>
    <property type="match status" value="1"/>
</dbReference>